<feature type="compositionally biased region" description="Pro residues" evidence="1">
    <location>
        <begin position="43"/>
        <end position="53"/>
    </location>
</feature>
<sequence length="84" mass="8601">MEALREKWAVPTRFAPGGELGEVEATPFEAAEPAGREDFAVEPPGPPDPPEPPGFGLGEGLAPDPRRVTLTPGAPSEPDGCGPG</sequence>
<evidence type="ECO:0000256" key="1">
    <source>
        <dbReference type="SAM" id="MobiDB-lite"/>
    </source>
</evidence>
<dbReference type="EMBL" id="CADCTH010000415">
    <property type="protein sequence ID" value="CAA9275494.1"/>
    <property type="molecule type" value="Genomic_DNA"/>
</dbReference>
<protein>
    <submittedName>
        <fullName evidence="2">Uncharacterized protein</fullName>
    </submittedName>
</protein>
<gene>
    <name evidence="2" type="ORF">AVDCRST_MAG54-3252</name>
</gene>
<organism evidence="2">
    <name type="scientific">uncultured Actinomycetospora sp</name>
    <dbReference type="NCBI Taxonomy" id="1135996"/>
    <lineage>
        <taxon>Bacteria</taxon>
        <taxon>Bacillati</taxon>
        <taxon>Actinomycetota</taxon>
        <taxon>Actinomycetes</taxon>
        <taxon>Pseudonocardiales</taxon>
        <taxon>Pseudonocardiaceae</taxon>
        <taxon>Actinomycetospora</taxon>
        <taxon>environmental samples</taxon>
    </lineage>
</organism>
<accession>A0A6J4JB35</accession>
<feature type="non-terminal residue" evidence="2">
    <location>
        <position position="84"/>
    </location>
</feature>
<name>A0A6J4JB35_9PSEU</name>
<proteinExistence type="predicted"/>
<evidence type="ECO:0000313" key="2">
    <source>
        <dbReference type="EMBL" id="CAA9275494.1"/>
    </source>
</evidence>
<dbReference type="AlphaFoldDB" id="A0A6J4JB35"/>
<feature type="region of interest" description="Disordered" evidence="1">
    <location>
        <begin position="1"/>
        <end position="84"/>
    </location>
</feature>
<reference evidence="2" key="1">
    <citation type="submission" date="2020-02" db="EMBL/GenBank/DDBJ databases">
        <authorList>
            <person name="Meier V. D."/>
        </authorList>
    </citation>
    <scope>NUCLEOTIDE SEQUENCE</scope>
    <source>
        <strain evidence="2">AVDCRST_MAG54</strain>
    </source>
</reference>